<dbReference type="InterPro" id="IPR013105">
    <property type="entry name" value="TPR_2"/>
</dbReference>
<dbReference type="Pfam" id="PF07676">
    <property type="entry name" value="PD40"/>
    <property type="match status" value="3"/>
</dbReference>
<dbReference type="Pfam" id="PF00515">
    <property type="entry name" value="TPR_1"/>
    <property type="match status" value="2"/>
</dbReference>
<dbReference type="SMART" id="SM00028">
    <property type="entry name" value="TPR"/>
    <property type="match status" value="7"/>
</dbReference>
<dbReference type="Pfam" id="PF13424">
    <property type="entry name" value="TPR_12"/>
    <property type="match status" value="1"/>
</dbReference>
<dbReference type="PANTHER" id="PTHR44858">
    <property type="entry name" value="TETRATRICOPEPTIDE REPEAT PROTEIN 6"/>
    <property type="match status" value="1"/>
</dbReference>
<dbReference type="AlphaFoldDB" id="A0A0F9UV79"/>
<sequence length="833" mass="91833">MSLRFVLCAALIASLAFALAGCKEAEQGRQQATSGSVLAVGVDVVSTADAEKEQIILSLAQAADSVADELAAITIDYPLNESIIPPEIVAVTFLWHETSKQVDRWLVDVSLNDGSGHIYVLAEGAPPPKGQDDPRCFGPTNEPYEPTAYQASAKSWTPSDDVWAAIKAQSVTQAATVTILGFDSSNPDRPISRGQMTLTTSADRVGAPIFYRDVPLMPSPSGQGGAIKPLANDALPLIAWRLKDISRSDSKTVLTDMPTCANCHSFSADGRTLAMDVDGPSGDKGSYVITPIGETTVIATENVITWNSFKDKPEGHKTIGFLSQISPDGQVAVTTVNESLHVANFMDYRFLQVFYPTRGILAYYSRETEEMLALPGADNAKFVHCDPAWTPDGKWIVFARARARDPFVEGRPVATRANDPAETPIQYDLYRIPFNGGKGGSPKRIKGASRNGFSNTFPKVSPDGKWVVFVKCRNGQLMRPDGRLWIVPVEGGEAREMRCNTPVMNSWHSFSPNGRWMVFSSKKNTPYTQMFLTHIDEDGNDSPAILIPNATAANRAVNIPEFVNIGYDDMTTIEAPAVAHYQHLGRGNDLMAERRFEEAIAAYRQALEIEPTVTSVRSNIGMCLFQLGRVDEAVVCFKKVLKTHPRNAEVQNNLGMALSRQKRPEEAMGHLNKALEINPMLAKAYNNRGLVYYRKGLYDRAISDYDKALEINPQFAEVYNNRAVAYDKKDLPDRAISDCDKALEINPNYATAYVSRGVAYVSKGLYDRAISDYSKALEINPKFATAHNNRAVAYYFTRQYGKSWEDVHRAQSFGYPIHPGFLTALREASGRYR</sequence>
<keyword evidence="2" id="KW-0802">TPR repeat</keyword>
<protein>
    <submittedName>
        <fullName evidence="3">Uncharacterized protein</fullName>
    </submittedName>
</protein>
<dbReference type="Pfam" id="PF07719">
    <property type="entry name" value="TPR_2"/>
    <property type="match status" value="1"/>
</dbReference>
<evidence type="ECO:0000313" key="3">
    <source>
        <dbReference type="EMBL" id="KKN96945.1"/>
    </source>
</evidence>
<evidence type="ECO:0000256" key="1">
    <source>
        <dbReference type="ARBA" id="ARBA00022737"/>
    </source>
</evidence>
<dbReference type="PROSITE" id="PS50293">
    <property type="entry name" value="TPR_REGION"/>
    <property type="match status" value="2"/>
</dbReference>
<dbReference type="EMBL" id="LAZR01000061">
    <property type="protein sequence ID" value="KKN96945.1"/>
    <property type="molecule type" value="Genomic_DNA"/>
</dbReference>
<proteinExistence type="predicted"/>
<dbReference type="Gene3D" id="2.120.10.30">
    <property type="entry name" value="TolB, C-terminal domain"/>
    <property type="match status" value="1"/>
</dbReference>
<comment type="caution">
    <text evidence="3">The sequence shown here is derived from an EMBL/GenBank/DDBJ whole genome shotgun (WGS) entry which is preliminary data.</text>
</comment>
<dbReference type="Gene3D" id="1.25.40.10">
    <property type="entry name" value="Tetratricopeptide repeat domain"/>
    <property type="match status" value="2"/>
</dbReference>
<keyword evidence="1" id="KW-0677">Repeat</keyword>
<accession>A0A0F9UV79</accession>
<dbReference type="SUPFAM" id="SSF82171">
    <property type="entry name" value="DPP6 N-terminal domain-like"/>
    <property type="match status" value="1"/>
</dbReference>
<dbReference type="PROSITE" id="PS50005">
    <property type="entry name" value="TPR"/>
    <property type="match status" value="6"/>
</dbReference>
<organism evidence="3">
    <name type="scientific">marine sediment metagenome</name>
    <dbReference type="NCBI Taxonomy" id="412755"/>
    <lineage>
        <taxon>unclassified sequences</taxon>
        <taxon>metagenomes</taxon>
        <taxon>ecological metagenomes</taxon>
    </lineage>
</organism>
<reference evidence="3" key="1">
    <citation type="journal article" date="2015" name="Nature">
        <title>Complex archaea that bridge the gap between prokaryotes and eukaryotes.</title>
        <authorList>
            <person name="Spang A."/>
            <person name="Saw J.H."/>
            <person name="Jorgensen S.L."/>
            <person name="Zaremba-Niedzwiedzka K."/>
            <person name="Martijn J."/>
            <person name="Lind A.E."/>
            <person name="van Eijk R."/>
            <person name="Schleper C."/>
            <person name="Guy L."/>
            <person name="Ettema T.J."/>
        </authorList>
    </citation>
    <scope>NUCLEOTIDE SEQUENCE</scope>
</reference>
<dbReference type="PROSITE" id="PS51257">
    <property type="entry name" value="PROKAR_LIPOPROTEIN"/>
    <property type="match status" value="1"/>
</dbReference>
<name>A0A0F9UV79_9ZZZZ</name>
<dbReference type="PANTHER" id="PTHR44858:SF1">
    <property type="entry name" value="UDP-N-ACETYLGLUCOSAMINE--PEPTIDE N-ACETYLGLUCOSAMINYLTRANSFERASE SPINDLY-RELATED"/>
    <property type="match status" value="1"/>
</dbReference>
<dbReference type="InterPro" id="IPR019734">
    <property type="entry name" value="TPR_rpt"/>
</dbReference>
<dbReference type="InterPro" id="IPR011659">
    <property type="entry name" value="WD40"/>
</dbReference>
<evidence type="ECO:0000256" key="2">
    <source>
        <dbReference type="ARBA" id="ARBA00022803"/>
    </source>
</evidence>
<gene>
    <name evidence="3" type="ORF">LCGC14_0161950</name>
</gene>
<dbReference type="SUPFAM" id="SSF81901">
    <property type="entry name" value="HCP-like"/>
    <property type="match status" value="1"/>
</dbReference>
<dbReference type="InterPro" id="IPR011990">
    <property type="entry name" value="TPR-like_helical_dom_sf"/>
</dbReference>
<dbReference type="Pfam" id="PF13414">
    <property type="entry name" value="TPR_11"/>
    <property type="match status" value="1"/>
</dbReference>
<dbReference type="InterPro" id="IPR011042">
    <property type="entry name" value="6-blade_b-propeller_TolB-like"/>
</dbReference>
<dbReference type="InterPro" id="IPR050498">
    <property type="entry name" value="Ycf3"/>
</dbReference>